<keyword evidence="7 10" id="KW-0256">Endoplasmic reticulum</keyword>
<feature type="transmembrane region" description="Helical" evidence="10">
    <location>
        <begin position="113"/>
        <end position="132"/>
    </location>
</feature>
<evidence type="ECO:0000256" key="9">
    <source>
        <dbReference type="ARBA" id="ARBA00023136"/>
    </source>
</evidence>
<dbReference type="InterPro" id="IPR005599">
    <property type="entry name" value="GPI_mannosylTrfase"/>
</dbReference>
<keyword evidence="13" id="KW-1185">Reference proteome</keyword>
<keyword evidence="6 10" id="KW-0812">Transmembrane</keyword>
<evidence type="ECO:0000256" key="6">
    <source>
        <dbReference type="ARBA" id="ARBA00022692"/>
    </source>
</evidence>
<evidence type="ECO:0000256" key="4">
    <source>
        <dbReference type="ARBA" id="ARBA00022676"/>
    </source>
</evidence>
<keyword evidence="5 12" id="KW-0808">Transferase</keyword>
<comment type="pathway">
    <text evidence="2">Protein modification; protein glycosylation.</text>
</comment>
<feature type="transmembrane region" description="Helical" evidence="10">
    <location>
        <begin position="270"/>
        <end position="293"/>
    </location>
</feature>
<name>A0AA43QNC3_9LECA</name>
<feature type="transmembrane region" description="Helical" evidence="10">
    <location>
        <begin position="59"/>
        <end position="76"/>
    </location>
</feature>
<feature type="transmembrane region" description="Helical" evidence="10">
    <location>
        <begin position="305"/>
        <end position="323"/>
    </location>
</feature>
<evidence type="ECO:0000313" key="13">
    <source>
        <dbReference type="Proteomes" id="UP001161017"/>
    </source>
</evidence>
<feature type="chain" id="PRO_5041435883" description="Mannosyltransferase" evidence="11">
    <location>
        <begin position="19"/>
        <end position="486"/>
    </location>
</feature>
<feature type="transmembrane region" description="Helical" evidence="10">
    <location>
        <begin position="369"/>
        <end position="388"/>
    </location>
</feature>
<feature type="transmembrane region" description="Helical" evidence="10">
    <location>
        <begin position="335"/>
        <end position="357"/>
    </location>
</feature>
<comment type="caution">
    <text evidence="12">The sequence shown here is derived from an EMBL/GenBank/DDBJ whole genome shotgun (WGS) entry which is preliminary data.</text>
</comment>
<evidence type="ECO:0000256" key="3">
    <source>
        <dbReference type="ARBA" id="ARBA00007063"/>
    </source>
</evidence>
<dbReference type="GO" id="GO:0005789">
    <property type="term" value="C:endoplasmic reticulum membrane"/>
    <property type="evidence" value="ECO:0007669"/>
    <property type="project" value="UniProtKB-SubCell"/>
</dbReference>
<dbReference type="AlphaFoldDB" id="A0AA43QNC3"/>
<keyword evidence="8 10" id="KW-1133">Transmembrane helix</keyword>
<comment type="subcellular location">
    <subcellularLocation>
        <location evidence="1 10">Endoplasmic reticulum membrane</location>
        <topology evidence="1 10">Multi-pass membrane protein</topology>
    </subcellularLocation>
</comment>
<dbReference type="GO" id="GO:0006487">
    <property type="term" value="P:protein N-linked glycosylation"/>
    <property type="evidence" value="ECO:0007669"/>
    <property type="project" value="TreeGrafter"/>
</dbReference>
<reference evidence="12" key="1">
    <citation type="journal article" date="2023" name="Genome Biol. Evol.">
        <title>First Whole Genome Sequence and Flow Cytometry Genome Size Data for the Lichen-Forming Fungus Ramalina farinacea (Ascomycota).</title>
        <authorList>
            <person name="Llewellyn T."/>
            <person name="Mian S."/>
            <person name="Hill R."/>
            <person name="Leitch I.J."/>
            <person name="Gaya E."/>
        </authorList>
    </citation>
    <scope>NUCLEOTIDE SEQUENCE</scope>
    <source>
        <strain evidence="12">LIQ254RAFAR</strain>
    </source>
</reference>
<dbReference type="EMBL" id="JAPUFD010000005">
    <property type="protein sequence ID" value="MDI1487445.1"/>
    <property type="molecule type" value="Genomic_DNA"/>
</dbReference>
<sequence length="486" mass="54256">MSSSQILPFAFLVINTIAAVNAPIQDCDEVFNYWEPTHYLNHGFGFQTWEYSPEYAIRSWLYISIHAVFNIFSLVINRTQGTQINGLIWTRMALGAACAYCELHLVQVVSKRIGARVAAILAIVMLSSTGMFYASVAYLPSSFSMYTSMMGLASFLEPENGLGTQRGIAWFGLGAIVGWPFSAALILPLMVDELVYVRLTGKISGTLQRMMAGVARVLPLIPLDLAINALFFRRLVFSPWRIVSYNVFSGSSRGPNIFGTEPWHFYIRNLLLNFNVWFLLALCAGPIVALQLLFRRPSASRLTNFRTLVFSAPFYLWLLIFSLQPHKEERFMYPAYGFLCLNAALALHVLLFELGHADPKSVLGRIPSLLKTCLVVAGVLVTIAICVLRTTGTVTAYNAPMKVYSIFQDPEYIRAQGSLCLGKEWYRFPSSYFLPKGIRAQFIKSEFSGLLPGHFSGEIGPLSLPIARKIPPGMNDQNTEDPGKYV</sequence>
<dbReference type="Proteomes" id="UP001161017">
    <property type="component" value="Unassembled WGS sequence"/>
</dbReference>
<keyword evidence="11" id="KW-0732">Signal</keyword>
<dbReference type="Pfam" id="PF03901">
    <property type="entry name" value="Glyco_transf_22"/>
    <property type="match status" value="1"/>
</dbReference>
<feature type="signal peptide" evidence="11">
    <location>
        <begin position="1"/>
        <end position="18"/>
    </location>
</feature>
<dbReference type="GO" id="GO:0000026">
    <property type="term" value="F:alpha-1,2-mannosyltransferase activity"/>
    <property type="evidence" value="ECO:0007669"/>
    <property type="project" value="TreeGrafter"/>
</dbReference>
<evidence type="ECO:0000313" key="12">
    <source>
        <dbReference type="EMBL" id="MDI1487445.1"/>
    </source>
</evidence>
<comment type="similarity">
    <text evidence="3 10">Belongs to the glycosyltransferase 22 family.</text>
</comment>
<evidence type="ECO:0000256" key="1">
    <source>
        <dbReference type="ARBA" id="ARBA00004477"/>
    </source>
</evidence>
<evidence type="ECO:0000256" key="2">
    <source>
        <dbReference type="ARBA" id="ARBA00004922"/>
    </source>
</evidence>
<dbReference type="PANTHER" id="PTHR22760">
    <property type="entry name" value="GLYCOSYLTRANSFERASE"/>
    <property type="match status" value="1"/>
</dbReference>
<evidence type="ECO:0000256" key="5">
    <source>
        <dbReference type="ARBA" id="ARBA00022679"/>
    </source>
</evidence>
<proteinExistence type="inferred from homology"/>
<gene>
    <name evidence="12" type="primary">ALG9</name>
    <name evidence="12" type="ORF">OHK93_006715</name>
</gene>
<organism evidence="12 13">
    <name type="scientific">Ramalina farinacea</name>
    <dbReference type="NCBI Taxonomy" id="258253"/>
    <lineage>
        <taxon>Eukaryota</taxon>
        <taxon>Fungi</taxon>
        <taxon>Dikarya</taxon>
        <taxon>Ascomycota</taxon>
        <taxon>Pezizomycotina</taxon>
        <taxon>Lecanoromycetes</taxon>
        <taxon>OSLEUM clade</taxon>
        <taxon>Lecanoromycetidae</taxon>
        <taxon>Lecanorales</taxon>
        <taxon>Lecanorineae</taxon>
        <taxon>Ramalinaceae</taxon>
        <taxon>Ramalina</taxon>
    </lineage>
</organism>
<evidence type="ECO:0000256" key="10">
    <source>
        <dbReference type="RuleBase" id="RU363075"/>
    </source>
</evidence>
<dbReference type="EC" id="2.4.1.-" evidence="10"/>
<keyword evidence="9 10" id="KW-0472">Membrane</keyword>
<evidence type="ECO:0000256" key="8">
    <source>
        <dbReference type="ARBA" id="ARBA00022989"/>
    </source>
</evidence>
<keyword evidence="4 10" id="KW-0328">Glycosyltransferase</keyword>
<dbReference type="PANTHER" id="PTHR22760:SF2">
    <property type="entry name" value="ALPHA-1,2-MANNOSYLTRANSFERASE ALG9"/>
    <property type="match status" value="1"/>
</dbReference>
<feature type="transmembrane region" description="Helical" evidence="10">
    <location>
        <begin position="168"/>
        <end position="190"/>
    </location>
</feature>
<accession>A0AA43QNC3</accession>
<evidence type="ECO:0000256" key="11">
    <source>
        <dbReference type="SAM" id="SignalP"/>
    </source>
</evidence>
<protein>
    <recommendedName>
        <fullName evidence="10">Mannosyltransferase</fullName>
        <ecNumber evidence="10">2.4.1.-</ecNumber>
    </recommendedName>
</protein>
<evidence type="ECO:0000256" key="7">
    <source>
        <dbReference type="ARBA" id="ARBA00022824"/>
    </source>
</evidence>